<dbReference type="Proteomes" id="UP000443090">
    <property type="component" value="Unassembled WGS sequence"/>
</dbReference>
<evidence type="ECO:0000313" key="3">
    <source>
        <dbReference type="EMBL" id="TVY36175.1"/>
    </source>
</evidence>
<dbReference type="OrthoDB" id="3640263at2759"/>
<name>A0A8H8RK07_9HELO</name>
<feature type="domain" description="DUF6604" evidence="2">
    <location>
        <begin position="12"/>
        <end position="265"/>
    </location>
</feature>
<feature type="coiled-coil region" evidence="1">
    <location>
        <begin position="151"/>
        <end position="180"/>
    </location>
</feature>
<accession>A0A8H8RK07</accession>
<organism evidence="3 4">
    <name type="scientific">Lachnellula occidentalis</name>
    <dbReference type="NCBI Taxonomy" id="215460"/>
    <lineage>
        <taxon>Eukaryota</taxon>
        <taxon>Fungi</taxon>
        <taxon>Dikarya</taxon>
        <taxon>Ascomycota</taxon>
        <taxon>Pezizomycotina</taxon>
        <taxon>Leotiomycetes</taxon>
        <taxon>Helotiales</taxon>
        <taxon>Lachnaceae</taxon>
        <taxon>Lachnellula</taxon>
    </lineage>
</organism>
<evidence type="ECO:0000259" key="2">
    <source>
        <dbReference type="Pfam" id="PF20253"/>
    </source>
</evidence>
<protein>
    <recommendedName>
        <fullName evidence="2">DUF6604 domain-containing protein</fullName>
    </recommendedName>
</protein>
<evidence type="ECO:0000313" key="4">
    <source>
        <dbReference type="Proteomes" id="UP000443090"/>
    </source>
</evidence>
<evidence type="ECO:0000256" key="1">
    <source>
        <dbReference type="SAM" id="Coils"/>
    </source>
</evidence>
<dbReference type="Pfam" id="PF20253">
    <property type="entry name" value="DUF6604"/>
    <property type="match status" value="1"/>
</dbReference>
<dbReference type="EMBL" id="QGMI01000863">
    <property type="protein sequence ID" value="TVY36175.1"/>
    <property type="molecule type" value="Genomic_DNA"/>
</dbReference>
<dbReference type="PANTHER" id="PTHR38795">
    <property type="entry name" value="DUF6604 DOMAIN-CONTAINING PROTEIN"/>
    <property type="match status" value="1"/>
</dbReference>
<dbReference type="InterPro" id="IPR046539">
    <property type="entry name" value="DUF6604"/>
</dbReference>
<gene>
    <name evidence="3" type="ORF">LOCC1_G005951</name>
</gene>
<keyword evidence="4" id="KW-1185">Reference proteome</keyword>
<dbReference type="AlphaFoldDB" id="A0A8H8RK07"/>
<proteinExistence type="predicted"/>
<comment type="caution">
    <text evidence="3">The sequence shown here is derived from an EMBL/GenBank/DDBJ whole genome shotgun (WGS) entry which is preliminary data.</text>
</comment>
<sequence length="837" mass="95201">MALDPVLFNTYKQYKVGTASVITWLVNRSKETNVSIKLLPEPSGSKGSGRLKGKARAAKKENGPKHIVPLASILQFAKSIADTAKAMVPEKIIRTLEEVIAARSECSNCFEQQGPTDTSTQASNQKHQYFVEVLRETLQILKPLSRVPGPAQATKQKARNAEVNNDIVELQNRFDYLEVDEPTEWTSSALPPKTNNKIAGTFELEPSDEDVSFAIFCLFKDLTDIRHYVRQTWAEYREHQIAFTTAALTMNTAISIFRRLNEEFVAEFPEFIDHGSIIKYLYNGYCDPNSHEENSQDFASYTGANFKVSSKIFFCDLTYEILRTFFMATELPFYKGVRSEAHLTQDDKSLLKCLSLFGLVAVTYKGNCFNDQLIHALYLLKTNNPDKNIYTWAVFAVQLFVDTRRVVGKERVKCLDEAQKLRKWMSTALKKSVPFGQASNVNGYYQLNSDINSGLRKHIDVVLKEDFVQTMLENYFEDRAVEYSWGSFYLFLNHPMLVGLIVQQLLVHMHGIGIVLCGDQGAVITSIHLYNTAQQSGKMPKDMEWIDFEKVIQWQSPSWIFVGDRPQSPEDCFRHYSLVMGTSATAFSKDRRGKSTHRLHNTSQTTMVPMSQKRNRRLKFVSTYVDLMYEFVRKGKYGGFRSGGTRAATEPLVMLEMLVAKYLKTNAETAGVVVSTAQRKVHPLSMITIFKDCLKSEEAMLRFDLLALNQRCVELLRKVQRYCVELSPLDYPRDEYDSDGSLNSCFIRLLAGESGLECYQPTRFYEACLTVKEMIAEVGDEEYGKSQSRSFINEDGGKKVTDPFHTPTEDVMSLAMRSNFGRIIIDTGSPEDELTWL</sequence>
<reference evidence="3 4" key="1">
    <citation type="submission" date="2018-05" db="EMBL/GenBank/DDBJ databases">
        <title>Genome sequencing and assembly of the regulated plant pathogen Lachnellula willkommii and related sister species for the development of diagnostic species identification markers.</title>
        <authorList>
            <person name="Giroux E."/>
            <person name="Bilodeau G."/>
        </authorList>
    </citation>
    <scope>NUCLEOTIDE SEQUENCE [LARGE SCALE GENOMIC DNA]</scope>
    <source>
        <strain evidence="3 4">CBS 160.35</strain>
    </source>
</reference>
<keyword evidence="1" id="KW-0175">Coiled coil</keyword>
<dbReference type="PANTHER" id="PTHR38795:SF1">
    <property type="entry name" value="DUF6604 DOMAIN-CONTAINING PROTEIN"/>
    <property type="match status" value="1"/>
</dbReference>